<comment type="caution">
    <text evidence="2">The sequence shown here is derived from an EMBL/GenBank/DDBJ whole genome shotgun (WGS) entry which is preliminary data.</text>
</comment>
<reference evidence="2 3" key="1">
    <citation type="submission" date="2019-09" db="EMBL/GenBank/DDBJ databases">
        <title>The hologenome of the rock-dwelling lichen Lasallia pustulata.</title>
        <authorList>
            <person name="Greshake Tzovaras B."/>
            <person name="Segers F."/>
            <person name="Bicker A."/>
            <person name="Dal Grande F."/>
            <person name="Otte J."/>
            <person name="Hankeln T."/>
            <person name="Schmitt I."/>
            <person name="Ebersberger I."/>
        </authorList>
    </citation>
    <scope>NUCLEOTIDE SEQUENCE [LARGE SCALE GENOMIC DNA]</scope>
    <source>
        <strain evidence="2">A1-1</strain>
    </source>
</reference>
<dbReference type="AlphaFoldDB" id="A0A5M8Q4L4"/>
<accession>A0A5M8Q4L4</accession>
<proteinExistence type="predicted"/>
<dbReference type="EMBL" id="VXIT01000001">
    <property type="protein sequence ID" value="KAA6416019.1"/>
    <property type="molecule type" value="Genomic_DNA"/>
</dbReference>
<dbReference type="Proteomes" id="UP000324767">
    <property type="component" value="Unassembled WGS sequence"/>
</dbReference>
<protein>
    <submittedName>
        <fullName evidence="2">Uncharacterized protein</fullName>
    </submittedName>
</protein>
<feature type="region of interest" description="Disordered" evidence="1">
    <location>
        <begin position="186"/>
        <end position="210"/>
    </location>
</feature>
<gene>
    <name evidence="2" type="ORF">FRX48_00738</name>
</gene>
<organism evidence="2 3">
    <name type="scientific">Lasallia pustulata</name>
    <dbReference type="NCBI Taxonomy" id="136370"/>
    <lineage>
        <taxon>Eukaryota</taxon>
        <taxon>Fungi</taxon>
        <taxon>Dikarya</taxon>
        <taxon>Ascomycota</taxon>
        <taxon>Pezizomycotina</taxon>
        <taxon>Lecanoromycetes</taxon>
        <taxon>OSLEUM clade</taxon>
        <taxon>Umbilicariomycetidae</taxon>
        <taxon>Umbilicariales</taxon>
        <taxon>Umbilicariaceae</taxon>
        <taxon>Lasallia</taxon>
    </lineage>
</organism>
<sequence>MKTRTVQAKADGEGFAVEKAKEDLVMQTAINDGSANKGLIQEQEMGEIHKTGDLGEEAAGTQEEVNEANLGKVKEEIVTDLEKKFTAELMVDLRERIVVELKKELMGSFKKEVKEALKQELKLELKAELTATTKVAHSEGHFETAEAKGQLGDLSKAGGDMTMAECAEGQGANVEEIAHGISDHESREVGFADEGTCWENPRDKSWTRNR</sequence>
<name>A0A5M8Q4L4_9LECA</name>
<evidence type="ECO:0000256" key="1">
    <source>
        <dbReference type="SAM" id="MobiDB-lite"/>
    </source>
</evidence>
<evidence type="ECO:0000313" key="3">
    <source>
        <dbReference type="Proteomes" id="UP000324767"/>
    </source>
</evidence>
<feature type="compositionally biased region" description="Basic and acidic residues" evidence="1">
    <location>
        <begin position="200"/>
        <end position="210"/>
    </location>
</feature>
<evidence type="ECO:0000313" key="2">
    <source>
        <dbReference type="EMBL" id="KAA6416019.1"/>
    </source>
</evidence>